<proteinExistence type="inferred from homology"/>
<feature type="domain" description="MacB-like periplasmic core" evidence="9">
    <location>
        <begin position="21"/>
        <end position="243"/>
    </location>
</feature>
<protein>
    <recommendedName>
        <fullName evidence="12">Multidrug ABC transporter substrate-binding protein</fullName>
    </recommendedName>
</protein>
<dbReference type="PANTHER" id="PTHR30572">
    <property type="entry name" value="MEMBRANE COMPONENT OF TRANSPORTER-RELATED"/>
    <property type="match status" value="1"/>
</dbReference>
<dbReference type="GO" id="GO:0005886">
    <property type="term" value="C:plasma membrane"/>
    <property type="evidence" value="ECO:0007669"/>
    <property type="project" value="UniProtKB-SubCell"/>
</dbReference>
<evidence type="ECO:0000259" key="9">
    <source>
        <dbReference type="Pfam" id="PF12704"/>
    </source>
</evidence>
<keyword evidence="4 7" id="KW-1133">Transmembrane helix</keyword>
<gene>
    <name evidence="10" type="ORF">A3A63_01445</name>
</gene>
<dbReference type="Pfam" id="PF12704">
    <property type="entry name" value="MacB_PCD"/>
    <property type="match status" value="1"/>
</dbReference>
<feature type="transmembrane region" description="Helical" evidence="7">
    <location>
        <begin position="358"/>
        <end position="380"/>
    </location>
</feature>
<evidence type="ECO:0000256" key="4">
    <source>
        <dbReference type="ARBA" id="ARBA00022989"/>
    </source>
</evidence>
<dbReference type="Proteomes" id="UP000176450">
    <property type="component" value="Unassembled WGS sequence"/>
</dbReference>
<dbReference type="EMBL" id="MFJX01000066">
    <property type="protein sequence ID" value="OGG29482.1"/>
    <property type="molecule type" value="Genomic_DNA"/>
</dbReference>
<dbReference type="Pfam" id="PF02687">
    <property type="entry name" value="FtsX"/>
    <property type="match status" value="1"/>
</dbReference>
<feature type="transmembrane region" description="Helical" evidence="7">
    <location>
        <begin position="21"/>
        <end position="45"/>
    </location>
</feature>
<evidence type="ECO:0000256" key="1">
    <source>
        <dbReference type="ARBA" id="ARBA00004651"/>
    </source>
</evidence>
<evidence type="ECO:0000313" key="10">
    <source>
        <dbReference type="EMBL" id="OGG29482.1"/>
    </source>
</evidence>
<keyword evidence="2" id="KW-1003">Cell membrane</keyword>
<organism evidence="10 11">
    <name type="scientific">Candidatus Gottesmanbacteria bacterium RIFCSPLOWO2_01_FULL_46_9</name>
    <dbReference type="NCBI Taxonomy" id="1798394"/>
    <lineage>
        <taxon>Bacteria</taxon>
        <taxon>Candidatus Gottesmaniibacteriota</taxon>
    </lineage>
</organism>
<name>A0A1F6AYB2_9BACT</name>
<dbReference type="AlphaFoldDB" id="A0A1F6AYB2"/>
<feature type="transmembrane region" description="Helical" evidence="7">
    <location>
        <begin position="320"/>
        <end position="346"/>
    </location>
</feature>
<evidence type="ECO:0000313" key="11">
    <source>
        <dbReference type="Proteomes" id="UP000176450"/>
    </source>
</evidence>
<dbReference type="InterPro" id="IPR050250">
    <property type="entry name" value="Macrolide_Exporter_MacB"/>
</dbReference>
<sequence length="397" mass="42573">MDIVEYFLLALRALRANKLRSLLTMLGIIIGVASVILLVSIGTGLQNLVTKQFASLGSNNVYLMPGKVDLRQGPPTANTSKFEITDIDNLTRGSSVISKVAPAVRQVAPVIYKGKTISVEIIGTWEQYFPMTNFEAKTGDILRQTDVERTRKVVVLGAKPAEDLFGDADPVGSYVTIGDVRYQVKGVLAAKGSGGGLGSDIDNSVYIPLTTALRQFNLTKPMMILIQSTDQGSVEQAAQDAKRILLRRLKEDDFTVMQQTELLNTINTFLGAITVALGGIAGISLLVGGIGIMNIMLVSVTERTREIGLRKAVGGRPQDILLQFLIEAVILSLFGGGIGIALGMLGSLAINQFIQTYVTMWSVALASGFSALIGIVFGVAPAIRASRLDPIEALRYE</sequence>
<keyword evidence="3 7" id="KW-0812">Transmembrane</keyword>
<evidence type="ECO:0000256" key="7">
    <source>
        <dbReference type="SAM" id="Phobius"/>
    </source>
</evidence>
<comment type="subcellular location">
    <subcellularLocation>
        <location evidence="1">Cell membrane</location>
        <topology evidence="1">Multi-pass membrane protein</topology>
    </subcellularLocation>
</comment>
<dbReference type="GO" id="GO:0022857">
    <property type="term" value="F:transmembrane transporter activity"/>
    <property type="evidence" value="ECO:0007669"/>
    <property type="project" value="TreeGrafter"/>
</dbReference>
<dbReference type="InterPro" id="IPR025857">
    <property type="entry name" value="MacB_PCD"/>
</dbReference>
<comment type="similarity">
    <text evidence="6">Belongs to the ABC-4 integral membrane protein family.</text>
</comment>
<evidence type="ECO:0000256" key="5">
    <source>
        <dbReference type="ARBA" id="ARBA00023136"/>
    </source>
</evidence>
<evidence type="ECO:0000259" key="8">
    <source>
        <dbReference type="Pfam" id="PF02687"/>
    </source>
</evidence>
<evidence type="ECO:0000256" key="2">
    <source>
        <dbReference type="ARBA" id="ARBA00022475"/>
    </source>
</evidence>
<dbReference type="InterPro" id="IPR003838">
    <property type="entry name" value="ABC3_permease_C"/>
</dbReference>
<comment type="caution">
    <text evidence="10">The sequence shown here is derived from an EMBL/GenBank/DDBJ whole genome shotgun (WGS) entry which is preliminary data.</text>
</comment>
<reference evidence="10 11" key="1">
    <citation type="journal article" date="2016" name="Nat. Commun.">
        <title>Thousands of microbial genomes shed light on interconnected biogeochemical processes in an aquifer system.</title>
        <authorList>
            <person name="Anantharaman K."/>
            <person name="Brown C.T."/>
            <person name="Hug L.A."/>
            <person name="Sharon I."/>
            <person name="Castelle C.J."/>
            <person name="Probst A.J."/>
            <person name="Thomas B.C."/>
            <person name="Singh A."/>
            <person name="Wilkins M.J."/>
            <person name="Karaoz U."/>
            <person name="Brodie E.L."/>
            <person name="Williams K.H."/>
            <person name="Hubbard S.S."/>
            <person name="Banfield J.F."/>
        </authorList>
    </citation>
    <scope>NUCLEOTIDE SEQUENCE [LARGE SCALE GENOMIC DNA]</scope>
</reference>
<evidence type="ECO:0000256" key="6">
    <source>
        <dbReference type="ARBA" id="ARBA00038076"/>
    </source>
</evidence>
<feature type="domain" description="ABC3 transporter permease C-terminal" evidence="8">
    <location>
        <begin position="280"/>
        <end position="390"/>
    </location>
</feature>
<accession>A0A1F6AYB2</accession>
<dbReference type="PANTHER" id="PTHR30572:SF4">
    <property type="entry name" value="ABC TRANSPORTER PERMEASE YTRF"/>
    <property type="match status" value="1"/>
</dbReference>
<evidence type="ECO:0000256" key="3">
    <source>
        <dbReference type="ARBA" id="ARBA00022692"/>
    </source>
</evidence>
<evidence type="ECO:0008006" key="12">
    <source>
        <dbReference type="Google" id="ProtNLM"/>
    </source>
</evidence>
<keyword evidence="5 7" id="KW-0472">Membrane</keyword>
<feature type="transmembrane region" description="Helical" evidence="7">
    <location>
        <begin position="269"/>
        <end position="299"/>
    </location>
</feature>